<dbReference type="GO" id="GO:0033214">
    <property type="term" value="P:siderophore-iron import into cell"/>
    <property type="evidence" value="ECO:0007669"/>
    <property type="project" value="TreeGrafter"/>
</dbReference>
<keyword evidence="3" id="KW-0813">Transport</keyword>
<evidence type="ECO:0000313" key="9">
    <source>
        <dbReference type="EMBL" id="RKF21456.1"/>
    </source>
</evidence>
<dbReference type="InterPro" id="IPR037294">
    <property type="entry name" value="ABC_BtuC-like"/>
</dbReference>
<evidence type="ECO:0000256" key="6">
    <source>
        <dbReference type="ARBA" id="ARBA00022989"/>
    </source>
</evidence>
<feature type="transmembrane region" description="Helical" evidence="8">
    <location>
        <begin position="138"/>
        <end position="159"/>
    </location>
</feature>
<dbReference type="Gene3D" id="1.10.3470.10">
    <property type="entry name" value="ABC transporter involved in vitamin B12 uptake, BtuC"/>
    <property type="match status" value="1"/>
</dbReference>
<protein>
    <submittedName>
        <fullName evidence="9">Iron ABC transporter permease</fullName>
    </submittedName>
</protein>
<dbReference type="Proteomes" id="UP000286482">
    <property type="component" value="Unassembled WGS sequence"/>
</dbReference>
<evidence type="ECO:0000256" key="8">
    <source>
        <dbReference type="SAM" id="Phobius"/>
    </source>
</evidence>
<dbReference type="FunFam" id="1.10.3470.10:FF:000001">
    <property type="entry name" value="Vitamin B12 ABC transporter permease BtuC"/>
    <property type="match status" value="1"/>
</dbReference>
<dbReference type="Pfam" id="PF01032">
    <property type="entry name" value="FecCD"/>
    <property type="match status" value="1"/>
</dbReference>
<evidence type="ECO:0000256" key="2">
    <source>
        <dbReference type="ARBA" id="ARBA00007935"/>
    </source>
</evidence>
<feature type="transmembrane region" description="Helical" evidence="8">
    <location>
        <begin position="74"/>
        <end position="94"/>
    </location>
</feature>
<comment type="similarity">
    <text evidence="2">Belongs to the binding-protein-dependent transport system permease family. FecCD subfamily.</text>
</comment>
<name>A0A420ELI1_9ALTE</name>
<feature type="transmembrane region" description="Helical" evidence="8">
    <location>
        <begin position="106"/>
        <end position="126"/>
    </location>
</feature>
<proteinExistence type="inferred from homology"/>
<keyword evidence="4" id="KW-1003">Cell membrane</keyword>
<reference evidence="9 10" key="1">
    <citation type="submission" date="2018-09" db="EMBL/GenBank/DDBJ databases">
        <authorList>
            <person name="Wang Z."/>
        </authorList>
    </citation>
    <scope>NUCLEOTIDE SEQUENCE [LARGE SCALE GENOMIC DNA]</scope>
    <source>
        <strain evidence="9 10">ALS 81</strain>
    </source>
</reference>
<keyword evidence="7 8" id="KW-0472">Membrane</keyword>
<feature type="transmembrane region" description="Helical" evidence="8">
    <location>
        <begin position="264"/>
        <end position="293"/>
    </location>
</feature>
<organism evidence="9 10">
    <name type="scientific">Alginatibacterium sediminis</name>
    <dbReference type="NCBI Taxonomy" id="2164068"/>
    <lineage>
        <taxon>Bacteria</taxon>
        <taxon>Pseudomonadati</taxon>
        <taxon>Pseudomonadota</taxon>
        <taxon>Gammaproteobacteria</taxon>
        <taxon>Alteromonadales</taxon>
        <taxon>Alteromonadaceae</taxon>
        <taxon>Alginatibacterium</taxon>
    </lineage>
</organism>
<dbReference type="AlphaFoldDB" id="A0A420ELI1"/>
<evidence type="ECO:0000256" key="7">
    <source>
        <dbReference type="ARBA" id="ARBA00023136"/>
    </source>
</evidence>
<feature type="transmembrane region" description="Helical" evidence="8">
    <location>
        <begin position="215"/>
        <end position="233"/>
    </location>
</feature>
<dbReference type="GO" id="GO:0005886">
    <property type="term" value="C:plasma membrane"/>
    <property type="evidence" value="ECO:0007669"/>
    <property type="project" value="UniProtKB-SubCell"/>
</dbReference>
<evidence type="ECO:0000256" key="1">
    <source>
        <dbReference type="ARBA" id="ARBA00004651"/>
    </source>
</evidence>
<evidence type="ECO:0000256" key="5">
    <source>
        <dbReference type="ARBA" id="ARBA00022692"/>
    </source>
</evidence>
<keyword evidence="6 8" id="KW-1133">Transmembrane helix</keyword>
<dbReference type="CDD" id="cd06550">
    <property type="entry name" value="TM_ABC_iron-siderophores_like"/>
    <property type="match status" value="1"/>
</dbReference>
<comment type="subcellular location">
    <subcellularLocation>
        <location evidence="1">Cell membrane</location>
        <topology evidence="1">Multi-pass membrane protein</topology>
    </subcellularLocation>
</comment>
<dbReference type="OrthoDB" id="9055647at2"/>
<keyword evidence="10" id="KW-1185">Reference proteome</keyword>
<dbReference type="PANTHER" id="PTHR30472:SF25">
    <property type="entry name" value="ABC TRANSPORTER PERMEASE PROTEIN MJ0876-RELATED"/>
    <property type="match status" value="1"/>
</dbReference>
<sequence>MSSKTLDMRSAYQLQWGRLSLVVLGLFAILMLTISQGPMAISFADTLRVLLSRGFGFDFELSHSSEVIVSQIRLPRALLCISIGAILAQCGAVMQGLFRNPLADPGIIGVSSGCAVGAALAIVLFSKVSNSFDLPEQLSLVAVPLASFSAGLVTTLLIYRLGTSVNGTSVTMMLLAGIAISALAGSLIGLMNYLADDQMLRDLSLWQMGSLAGASQFNLILSWTCLVIISVFFQRDAKALNALLLGESEARHLGIDVQALKRRLILLTAFGVGVAVACAGLIGFVGLVVPHLIRLILGPNHYQLIPYSALLGAGLLLAADTVARIVVSPAEMPVGLITAVLGAPFFLSLLLKQRNLLSGA</sequence>
<dbReference type="GO" id="GO:0022857">
    <property type="term" value="F:transmembrane transporter activity"/>
    <property type="evidence" value="ECO:0007669"/>
    <property type="project" value="InterPro"/>
</dbReference>
<feature type="transmembrane region" description="Helical" evidence="8">
    <location>
        <begin position="171"/>
        <end position="195"/>
    </location>
</feature>
<dbReference type="SUPFAM" id="SSF81345">
    <property type="entry name" value="ABC transporter involved in vitamin B12 uptake, BtuC"/>
    <property type="match status" value="1"/>
</dbReference>
<evidence type="ECO:0000313" key="10">
    <source>
        <dbReference type="Proteomes" id="UP000286482"/>
    </source>
</evidence>
<dbReference type="InterPro" id="IPR000522">
    <property type="entry name" value="ABC_transptr_permease_BtuC"/>
</dbReference>
<feature type="transmembrane region" description="Helical" evidence="8">
    <location>
        <begin position="334"/>
        <end position="351"/>
    </location>
</feature>
<evidence type="ECO:0000256" key="4">
    <source>
        <dbReference type="ARBA" id="ARBA00022475"/>
    </source>
</evidence>
<gene>
    <name evidence="9" type="ORF">DBZ36_02060</name>
</gene>
<keyword evidence="5 8" id="KW-0812">Transmembrane</keyword>
<accession>A0A420ELI1</accession>
<feature type="transmembrane region" description="Helical" evidence="8">
    <location>
        <begin position="305"/>
        <end position="327"/>
    </location>
</feature>
<dbReference type="PANTHER" id="PTHR30472">
    <property type="entry name" value="FERRIC ENTEROBACTIN TRANSPORT SYSTEM PERMEASE PROTEIN"/>
    <property type="match status" value="1"/>
</dbReference>
<dbReference type="EMBL" id="RAQO01000002">
    <property type="protein sequence ID" value="RKF21456.1"/>
    <property type="molecule type" value="Genomic_DNA"/>
</dbReference>
<comment type="caution">
    <text evidence="9">The sequence shown here is derived from an EMBL/GenBank/DDBJ whole genome shotgun (WGS) entry which is preliminary data.</text>
</comment>
<evidence type="ECO:0000256" key="3">
    <source>
        <dbReference type="ARBA" id="ARBA00022448"/>
    </source>
</evidence>